<evidence type="ECO:0000256" key="1">
    <source>
        <dbReference type="ARBA" id="ARBA00009477"/>
    </source>
</evidence>
<evidence type="ECO:0000259" key="3">
    <source>
        <dbReference type="Pfam" id="PF25967"/>
    </source>
</evidence>
<dbReference type="Pfam" id="PF25967">
    <property type="entry name" value="RND-MFP_C"/>
    <property type="match status" value="1"/>
</dbReference>
<dbReference type="PANTHER" id="PTHR30469">
    <property type="entry name" value="MULTIDRUG RESISTANCE PROTEIN MDTA"/>
    <property type="match status" value="1"/>
</dbReference>
<dbReference type="EMBL" id="JABCSC020000003">
    <property type="protein sequence ID" value="NSL56188.1"/>
    <property type="molecule type" value="Genomic_DNA"/>
</dbReference>
<dbReference type="InterPro" id="IPR058792">
    <property type="entry name" value="Beta-barrel_RND_2"/>
</dbReference>
<evidence type="ECO:0000259" key="2">
    <source>
        <dbReference type="Pfam" id="PF25954"/>
    </source>
</evidence>
<dbReference type="Pfam" id="PF25954">
    <property type="entry name" value="Beta-barrel_RND_2"/>
    <property type="match status" value="1"/>
</dbReference>
<feature type="domain" description="CusB-like beta-barrel" evidence="2">
    <location>
        <begin position="227"/>
        <end position="289"/>
    </location>
</feature>
<dbReference type="NCBIfam" id="TIGR01730">
    <property type="entry name" value="RND_mfp"/>
    <property type="match status" value="1"/>
</dbReference>
<dbReference type="InterPro" id="IPR006143">
    <property type="entry name" value="RND_pump_MFP"/>
</dbReference>
<organism evidence="4 5">
    <name type="scientific">Uliginosibacterium aquaticum</name>
    <dbReference type="NCBI Taxonomy" id="2731212"/>
    <lineage>
        <taxon>Bacteria</taxon>
        <taxon>Pseudomonadati</taxon>
        <taxon>Pseudomonadota</taxon>
        <taxon>Betaproteobacteria</taxon>
        <taxon>Rhodocyclales</taxon>
        <taxon>Zoogloeaceae</taxon>
        <taxon>Uliginosibacterium</taxon>
    </lineage>
</organism>
<dbReference type="PRINTS" id="PR01490">
    <property type="entry name" value="RTXTOXIND"/>
</dbReference>
<proteinExistence type="inferred from homology"/>
<evidence type="ECO:0000313" key="5">
    <source>
        <dbReference type="Proteomes" id="UP000778523"/>
    </source>
</evidence>
<dbReference type="InterPro" id="IPR058627">
    <property type="entry name" value="MdtA-like_C"/>
</dbReference>
<dbReference type="Gene3D" id="2.40.30.170">
    <property type="match status" value="1"/>
</dbReference>
<dbReference type="PANTHER" id="PTHR30469:SF15">
    <property type="entry name" value="HLYD FAMILY OF SECRETION PROTEINS"/>
    <property type="match status" value="1"/>
</dbReference>
<dbReference type="Gene3D" id="2.40.420.20">
    <property type="match status" value="1"/>
</dbReference>
<protein>
    <submittedName>
        <fullName evidence="4">Efflux RND transporter periplasmic adaptor subunit</fullName>
    </submittedName>
</protein>
<feature type="domain" description="Multidrug resistance protein MdtA-like C-terminal permuted SH3" evidence="3">
    <location>
        <begin position="311"/>
        <end position="367"/>
    </location>
</feature>
<evidence type="ECO:0000313" key="4">
    <source>
        <dbReference type="EMBL" id="NSL56188.1"/>
    </source>
</evidence>
<reference evidence="4 5" key="1">
    <citation type="submission" date="2020-06" db="EMBL/GenBank/DDBJ databases">
        <title>Draft genome of Uliginosibacterium sp. IMCC34675.</title>
        <authorList>
            <person name="Song J."/>
        </authorList>
    </citation>
    <scope>NUCLEOTIDE SEQUENCE [LARGE SCALE GENOMIC DNA]</scope>
    <source>
        <strain evidence="4 5">IMCC34675</strain>
    </source>
</reference>
<accession>A0ABX2IJY0</accession>
<dbReference type="RefSeq" id="WP_170022512.1">
    <property type="nucleotide sequence ID" value="NZ_JABCSC020000003.1"/>
</dbReference>
<dbReference type="SUPFAM" id="SSF111369">
    <property type="entry name" value="HlyD-like secretion proteins"/>
    <property type="match status" value="1"/>
</dbReference>
<name>A0ABX2IJY0_9RHOO</name>
<sequence>MRPLHRRLLSGLLVLLLLAAAISWLRRPQPVMVTLQTVANGKVEASIANTRAGSVEACQRAKMAPIMGGRIEYVGVKEGDRVKAGQVLMRLWNEDQQAQAGLASAQLEAVRRRVSEICTAADSAAREAERSRKLAEQGFVSTGREEVVRMEADAKRAACETARAEVKSSDARLASVRIEQRRTVLIAPFAGTVAKIVGEVGEYTMPSPPGIATPPAIDLIDDSCLYVKAPMDEVDAPRLAAGQAVRISLDALPGKTFEGRVRRIAPYVSAVEKQARTVDIEVDFGRPEEALGHLLVGYSADVEVVLASRENVLRIPTAAILEGNRVLVLRPADSKLEERKIKPGLANWEYTEVLEGLTAGEQIVTSQERAGVKAGVLAKAEEEAAK</sequence>
<comment type="caution">
    <text evidence="4">The sequence shown here is derived from an EMBL/GenBank/DDBJ whole genome shotgun (WGS) entry which is preliminary data.</text>
</comment>
<dbReference type="Gene3D" id="2.40.50.100">
    <property type="match status" value="1"/>
</dbReference>
<gene>
    <name evidence="4" type="ORF">HJ583_014200</name>
</gene>
<comment type="similarity">
    <text evidence="1">Belongs to the membrane fusion protein (MFP) (TC 8.A.1) family.</text>
</comment>
<dbReference type="Proteomes" id="UP000778523">
    <property type="component" value="Unassembled WGS sequence"/>
</dbReference>
<keyword evidence="5" id="KW-1185">Reference proteome</keyword>